<dbReference type="InterPro" id="IPR036909">
    <property type="entry name" value="Cyt_c-like_dom_sf"/>
</dbReference>
<dbReference type="Pfam" id="PF13442">
    <property type="entry name" value="Cytochrome_CBB3"/>
    <property type="match status" value="1"/>
</dbReference>
<dbReference type="SUPFAM" id="SSF46626">
    <property type="entry name" value="Cytochrome c"/>
    <property type="match status" value="1"/>
</dbReference>
<dbReference type="Gene3D" id="1.10.760.10">
    <property type="entry name" value="Cytochrome c-like domain"/>
    <property type="match status" value="1"/>
</dbReference>
<accession>A0ABU3NMY6</accession>
<reference evidence="6 7" key="1">
    <citation type="submission" date="2023-07" db="EMBL/GenBank/DDBJ databases">
        <title>Novel species of Thermanaerothrix with wide hydrolytic capabilities.</title>
        <authorList>
            <person name="Zayulina K.S."/>
            <person name="Podosokorskaya O.A."/>
            <person name="Elcheninov A.G."/>
        </authorList>
    </citation>
    <scope>NUCLEOTIDE SEQUENCE [LARGE SCALE GENOMIC DNA]</scope>
    <source>
        <strain evidence="6 7">4228-RoL</strain>
    </source>
</reference>
<comment type="caution">
    <text evidence="6">The sequence shown here is derived from an EMBL/GenBank/DDBJ whole genome shotgun (WGS) entry which is preliminary data.</text>
</comment>
<evidence type="ECO:0000256" key="2">
    <source>
        <dbReference type="ARBA" id="ARBA00022723"/>
    </source>
</evidence>
<dbReference type="RefSeq" id="WP_315624860.1">
    <property type="nucleotide sequence ID" value="NZ_JAUHMF010000001.1"/>
</dbReference>
<evidence type="ECO:0000259" key="5">
    <source>
        <dbReference type="PROSITE" id="PS51007"/>
    </source>
</evidence>
<keyword evidence="7" id="KW-1185">Reference proteome</keyword>
<name>A0ABU3NMY6_9CHLR</name>
<keyword evidence="3 4" id="KW-0408">Iron</keyword>
<gene>
    <name evidence="6" type="ORF">QYE77_08035</name>
</gene>
<evidence type="ECO:0000313" key="7">
    <source>
        <dbReference type="Proteomes" id="UP001254165"/>
    </source>
</evidence>
<dbReference type="PANTHER" id="PTHR40394:SF2">
    <property type="entry name" value="QUINOL:CYTOCHROME C OXIDOREDUCTASE MEMBRANE PROTEIN"/>
    <property type="match status" value="1"/>
</dbReference>
<dbReference type="EMBL" id="JAUHMF010000001">
    <property type="protein sequence ID" value="MDT8898215.1"/>
    <property type="molecule type" value="Genomic_DNA"/>
</dbReference>
<sequence length="175" mass="19021">MAVMKRLLIVLVILASPLALGLLFTYDIIKIDWISFMEIQPSYRVMEDPLPLPPRSVPVQGAAYIPELGAPVNPVPADEASLARGKAYYDVACALCHGPEGKGNGSFSGFLVVYPPANLVAPDANARQLSDGAIFLTITNGIEGRMPALIENLPDPRMRWDVVNYVRHLQQQAAP</sequence>
<dbReference type="PROSITE" id="PS51007">
    <property type="entry name" value="CYTC"/>
    <property type="match status" value="1"/>
</dbReference>
<evidence type="ECO:0000256" key="4">
    <source>
        <dbReference type="PROSITE-ProRule" id="PRU00433"/>
    </source>
</evidence>
<keyword evidence="1 4" id="KW-0349">Heme</keyword>
<evidence type="ECO:0000256" key="1">
    <source>
        <dbReference type="ARBA" id="ARBA00022617"/>
    </source>
</evidence>
<dbReference type="Proteomes" id="UP001254165">
    <property type="component" value="Unassembled WGS sequence"/>
</dbReference>
<feature type="domain" description="Cytochrome c" evidence="5">
    <location>
        <begin position="80"/>
        <end position="170"/>
    </location>
</feature>
<keyword evidence="2 4" id="KW-0479">Metal-binding</keyword>
<dbReference type="PANTHER" id="PTHR40394">
    <property type="entry name" value="LIPOPROTEIN-RELATED"/>
    <property type="match status" value="1"/>
</dbReference>
<proteinExistence type="predicted"/>
<evidence type="ECO:0000256" key="3">
    <source>
        <dbReference type="ARBA" id="ARBA00023004"/>
    </source>
</evidence>
<protein>
    <submittedName>
        <fullName evidence="6">C-type cytochrome</fullName>
    </submittedName>
</protein>
<dbReference type="InterPro" id="IPR009056">
    <property type="entry name" value="Cyt_c-like_dom"/>
</dbReference>
<organism evidence="6 7">
    <name type="scientific">Thermanaerothrix solaris</name>
    <dbReference type="NCBI Taxonomy" id="3058434"/>
    <lineage>
        <taxon>Bacteria</taxon>
        <taxon>Bacillati</taxon>
        <taxon>Chloroflexota</taxon>
        <taxon>Anaerolineae</taxon>
        <taxon>Anaerolineales</taxon>
        <taxon>Anaerolineaceae</taxon>
        <taxon>Thermanaerothrix</taxon>
    </lineage>
</organism>
<evidence type="ECO:0000313" key="6">
    <source>
        <dbReference type="EMBL" id="MDT8898215.1"/>
    </source>
</evidence>